<dbReference type="Pfam" id="PF05673">
    <property type="entry name" value="DUF815"/>
    <property type="match status" value="1"/>
</dbReference>
<feature type="domain" description="AAA+ ATPase" evidence="1">
    <location>
        <begin position="108"/>
        <end position="250"/>
    </location>
</feature>
<dbReference type="AlphaFoldDB" id="C8PJX0"/>
<keyword evidence="3" id="KW-1185">Reference proteome</keyword>
<protein>
    <recommendedName>
        <fullName evidence="1">AAA+ ATPase domain-containing protein</fullName>
    </recommendedName>
</protein>
<dbReference type="InterPro" id="IPR027417">
    <property type="entry name" value="P-loop_NTPase"/>
</dbReference>
<dbReference type="EMBL" id="ACYG01000027">
    <property type="protein sequence ID" value="EEV17225.1"/>
    <property type="molecule type" value="Genomic_DNA"/>
</dbReference>
<proteinExistence type="predicted"/>
<evidence type="ECO:0000313" key="3">
    <source>
        <dbReference type="Proteomes" id="UP000005709"/>
    </source>
</evidence>
<dbReference type="CDD" id="cd00009">
    <property type="entry name" value="AAA"/>
    <property type="match status" value="1"/>
</dbReference>
<dbReference type="InterPro" id="IPR008533">
    <property type="entry name" value="DUF815"/>
</dbReference>
<accession>C8PJX0</accession>
<dbReference type="PANTHER" id="PTHR42935:SF1">
    <property type="entry name" value="SLR0930 PROTEIN"/>
    <property type="match status" value="1"/>
</dbReference>
<comment type="caution">
    <text evidence="2">The sequence shown here is derived from an EMBL/GenBank/DDBJ whole genome shotgun (WGS) entry which is preliminary data.</text>
</comment>
<evidence type="ECO:0000313" key="2">
    <source>
        <dbReference type="EMBL" id="EEV17225.1"/>
    </source>
</evidence>
<reference evidence="2 3" key="1">
    <citation type="submission" date="2009-07" db="EMBL/GenBank/DDBJ databases">
        <authorList>
            <person name="Madupu R."/>
            <person name="Sebastian Y."/>
            <person name="Durkin A.S."/>
            <person name="Torralba M."/>
            <person name="Methe B."/>
            <person name="Sutton G.G."/>
            <person name="Strausberg R.L."/>
            <person name="Nelson K.E."/>
        </authorList>
    </citation>
    <scope>NUCLEOTIDE SEQUENCE [LARGE SCALE GENOMIC DNA]</scope>
    <source>
        <strain evidence="2 3">RM3268</strain>
    </source>
</reference>
<dbReference type="InterPro" id="IPR003593">
    <property type="entry name" value="AAA+_ATPase"/>
</dbReference>
<dbReference type="SMART" id="SM00382">
    <property type="entry name" value="AAA"/>
    <property type="match status" value="1"/>
</dbReference>
<dbReference type="Gene3D" id="3.40.50.300">
    <property type="entry name" value="P-loop containing nucleotide triphosphate hydrolases"/>
    <property type="match status" value="1"/>
</dbReference>
<evidence type="ECO:0000259" key="1">
    <source>
        <dbReference type="SMART" id="SM00382"/>
    </source>
</evidence>
<sequence length="327" mass="36002">MRTCDENIKKSASKSRSEELNLAAASGLNLAPQAVLKSAQSDASEQIYFSDFSAIDWRTAQVAVFRASKKALKIVRDIDFTDLDALVGLESQKSALIKNTGAFLRDCSANHVLLWGESGCGKSSLAKAVFSKFIPQGLKIIEIGRDDLGYLVDIIDAIRERNFKFIIFCDDLSFELGESGYKHLKPLLEGSLERAPRNVLMYATSNRRHIVGECTSDNDAAQISRGELHLSDAANERISLSERFGLQLSFYGGSMREYLGIVDAYFAAAQGMSAAEFRLSFAANLDALHAKAREFAMLRASRSGRAAKQFFLSFGEEFFANLKGGDR</sequence>
<gene>
    <name evidence="2" type="ORF">CAMGR0001_1521</name>
</gene>
<dbReference type="eggNOG" id="COG2607">
    <property type="taxonomic scope" value="Bacteria"/>
</dbReference>
<dbReference type="PANTHER" id="PTHR42935">
    <property type="entry name" value="SLR0930 PROTEIN"/>
    <property type="match status" value="1"/>
</dbReference>
<dbReference type="SUPFAM" id="SSF52540">
    <property type="entry name" value="P-loop containing nucleoside triphosphate hydrolases"/>
    <property type="match status" value="1"/>
</dbReference>
<dbReference type="Proteomes" id="UP000005709">
    <property type="component" value="Unassembled WGS sequence"/>
</dbReference>
<name>C8PJX0_9BACT</name>
<dbReference type="STRING" id="824.CGRAC_0723"/>
<dbReference type="OrthoDB" id="9812140at2"/>
<organism evidence="2 3">
    <name type="scientific">Campylobacter gracilis RM3268</name>
    <dbReference type="NCBI Taxonomy" id="553220"/>
    <lineage>
        <taxon>Bacteria</taxon>
        <taxon>Pseudomonadati</taxon>
        <taxon>Campylobacterota</taxon>
        <taxon>Epsilonproteobacteria</taxon>
        <taxon>Campylobacterales</taxon>
        <taxon>Campylobacteraceae</taxon>
        <taxon>Campylobacter</taxon>
    </lineage>
</organism>